<evidence type="ECO:0000313" key="10">
    <source>
        <dbReference type="Proteomes" id="UP001166304"/>
    </source>
</evidence>
<dbReference type="Proteomes" id="UP001166304">
    <property type="component" value="Unassembled WGS sequence"/>
</dbReference>
<reference evidence="9" key="1">
    <citation type="submission" date="2021-06" db="EMBL/GenBank/DDBJ databases">
        <title>New haloarchaea isolates fom saline soil.</title>
        <authorList>
            <person name="Duran-Viseras A."/>
            <person name="Sanchez-Porro C.S."/>
            <person name="Ventosa A."/>
        </authorList>
    </citation>
    <scope>NUCLEOTIDE SEQUENCE</scope>
    <source>
        <strain evidence="9">JCM 18369</strain>
    </source>
</reference>
<accession>A0AA41KM59</accession>
<dbReference type="RefSeq" id="WP_162414614.1">
    <property type="nucleotide sequence ID" value="NZ_JAHQXE010000006.1"/>
</dbReference>
<dbReference type="GO" id="GO:0016301">
    <property type="term" value="F:kinase activity"/>
    <property type="evidence" value="ECO:0007669"/>
    <property type="project" value="UniProtKB-KW"/>
</dbReference>
<feature type="compositionally biased region" description="Low complexity" evidence="7">
    <location>
        <begin position="98"/>
        <end position="114"/>
    </location>
</feature>
<evidence type="ECO:0000259" key="8">
    <source>
        <dbReference type="PROSITE" id="PS51099"/>
    </source>
</evidence>
<keyword evidence="2" id="KW-0597">Phosphoprotein</keyword>
<dbReference type="GO" id="GO:0005886">
    <property type="term" value="C:plasma membrane"/>
    <property type="evidence" value="ECO:0007669"/>
    <property type="project" value="TreeGrafter"/>
</dbReference>
<evidence type="ECO:0000256" key="1">
    <source>
        <dbReference type="ARBA" id="ARBA00022448"/>
    </source>
</evidence>
<dbReference type="NCBIfam" id="TIGR00829">
    <property type="entry name" value="FRU"/>
    <property type="match status" value="1"/>
</dbReference>
<dbReference type="InterPro" id="IPR003353">
    <property type="entry name" value="PTS_IIB_fruc"/>
</dbReference>
<dbReference type="PANTHER" id="PTHR30505">
    <property type="entry name" value="FRUCTOSE-LIKE PERMEASE"/>
    <property type="match status" value="1"/>
</dbReference>
<name>A0AA41KM59_9EURY</name>
<evidence type="ECO:0000256" key="2">
    <source>
        <dbReference type="ARBA" id="ARBA00022553"/>
    </source>
</evidence>
<keyword evidence="1" id="KW-0813">Transport</keyword>
<evidence type="ECO:0000256" key="7">
    <source>
        <dbReference type="SAM" id="MobiDB-lite"/>
    </source>
</evidence>
<dbReference type="InterPro" id="IPR003501">
    <property type="entry name" value="PTS_EIIB_2/3"/>
</dbReference>
<proteinExistence type="predicted"/>
<dbReference type="PANTHER" id="PTHR30505:SF0">
    <property type="entry name" value="FRUCTOSE-LIKE PTS SYSTEM EIIBC COMPONENT-RELATED"/>
    <property type="match status" value="1"/>
</dbReference>
<dbReference type="EC" id="2.7.1.202" evidence="9"/>
<dbReference type="PROSITE" id="PS51099">
    <property type="entry name" value="PTS_EIIB_TYPE_2"/>
    <property type="match status" value="1"/>
</dbReference>
<evidence type="ECO:0000256" key="3">
    <source>
        <dbReference type="ARBA" id="ARBA00022597"/>
    </source>
</evidence>
<evidence type="ECO:0000313" key="9">
    <source>
        <dbReference type="EMBL" id="MBV0903564.1"/>
    </source>
</evidence>
<dbReference type="CDD" id="cd05569">
    <property type="entry name" value="PTS_IIB_fructose"/>
    <property type="match status" value="1"/>
</dbReference>
<gene>
    <name evidence="9" type="ORF">KTS37_17410</name>
</gene>
<feature type="region of interest" description="Disordered" evidence="7">
    <location>
        <begin position="97"/>
        <end position="139"/>
    </location>
</feature>
<evidence type="ECO:0000256" key="4">
    <source>
        <dbReference type="ARBA" id="ARBA00022679"/>
    </source>
</evidence>
<dbReference type="Pfam" id="PF02302">
    <property type="entry name" value="PTS_IIB"/>
    <property type="match status" value="1"/>
</dbReference>
<keyword evidence="5" id="KW-0598">Phosphotransferase system</keyword>
<dbReference type="InterPro" id="IPR036095">
    <property type="entry name" value="PTS_EIIB-like_sf"/>
</dbReference>
<dbReference type="GO" id="GO:0009401">
    <property type="term" value="P:phosphoenolpyruvate-dependent sugar phosphotransferase system"/>
    <property type="evidence" value="ECO:0007669"/>
    <property type="project" value="UniProtKB-KW"/>
</dbReference>
<evidence type="ECO:0000256" key="5">
    <source>
        <dbReference type="ARBA" id="ARBA00022683"/>
    </source>
</evidence>
<dbReference type="AlphaFoldDB" id="A0AA41KM59"/>
<dbReference type="GO" id="GO:0090563">
    <property type="term" value="F:protein-phosphocysteine-sugar phosphotransferase activity"/>
    <property type="evidence" value="ECO:0007669"/>
    <property type="project" value="TreeGrafter"/>
</dbReference>
<dbReference type="GO" id="GO:0022877">
    <property type="term" value="F:protein-N(PI)-phosphohistidine-fructose phosphotransferase system transporter activity"/>
    <property type="evidence" value="ECO:0007669"/>
    <property type="project" value="InterPro"/>
</dbReference>
<dbReference type="InterPro" id="IPR013011">
    <property type="entry name" value="PTS_EIIB_2"/>
</dbReference>
<dbReference type="Gene3D" id="3.40.50.2300">
    <property type="match status" value="1"/>
</dbReference>
<keyword evidence="4 9" id="KW-0808">Transferase</keyword>
<sequence>MKLVAVTSCPTGIAHSQMAAENLEQTAEQLGHDIKVEVQGAMGAENELSAADIEAADAVIIAADTAVNRDRFENVPLVKGTVKDAVNDAEGMIEEALAAADGDASSDGASAGGSDKSDAGSGGDTGGQQRRRGGDRSKSLVARLKRLFS</sequence>
<dbReference type="SUPFAM" id="SSF52794">
    <property type="entry name" value="PTS system IIB component-like"/>
    <property type="match status" value="1"/>
</dbReference>
<feature type="domain" description="PTS EIIB type-2" evidence="8">
    <location>
        <begin position="1"/>
        <end position="98"/>
    </location>
</feature>
<dbReference type="EMBL" id="JAHQXE010000006">
    <property type="protein sequence ID" value="MBV0903564.1"/>
    <property type="molecule type" value="Genomic_DNA"/>
</dbReference>
<evidence type="ECO:0000256" key="6">
    <source>
        <dbReference type="ARBA" id="ARBA00022777"/>
    </source>
</evidence>
<dbReference type="InterPro" id="IPR050864">
    <property type="entry name" value="Bacterial_PTS_Sugar_Transport"/>
</dbReference>
<keyword evidence="10" id="KW-1185">Reference proteome</keyword>
<comment type="caution">
    <text evidence="9">The sequence shown here is derived from an EMBL/GenBank/DDBJ whole genome shotgun (WGS) entry which is preliminary data.</text>
</comment>
<organism evidence="9 10">
    <name type="scientific">Haloarcula salina</name>
    <dbReference type="NCBI Taxonomy" id="1429914"/>
    <lineage>
        <taxon>Archaea</taxon>
        <taxon>Methanobacteriati</taxon>
        <taxon>Methanobacteriota</taxon>
        <taxon>Stenosarchaea group</taxon>
        <taxon>Halobacteria</taxon>
        <taxon>Halobacteriales</taxon>
        <taxon>Haloarculaceae</taxon>
        <taxon>Haloarcula</taxon>
    </lineage>
</organism>
<protein>
    <submittedName>
        <fullName evidence="9">Fructose PTS transporter subunit IIB</fullName>
        <ecNumber evidence="9">2.7.1.202</ecNumber>
    </submittedName>
</protein>
<keyword evidence="6" id="KW-0418">Kinase</keyword>
<keyword evidence="3" id="KW-0762">Sugar transport</keyword>